<sequence length="93" mass="10373">MWYPIAFASWNLNVLCLASHLNRYRPGEKHCSGFLDGAFVAVFAYADCYTTDCCSVVPHTVTLRTLVSREIEDYIAKINLISKANGTGEHEEG</sequence>
<accession>A0A7J6D7Q2</accession>
<feature type="signal peptide" evidence="1">
    <location>
        <begin position="1"/>
        <end position="18"/>
    </location>
</feature>
<dbReference type="EMBL" id="JAAMOB010000003">
    <property type="protein sequence ID" value="KAF4115065.1"/>
    <property type="molecule type" value="Genomic_DNA"/>
</dbReference>
<keyword evidence="1" id="KW-0732">Signal</keyword>
<evidence type="ECO:0000313" key="3">
    <source>
        <dbReference type="Proteomes" id="UP000579812"/>
    </source>
</evidence>
<reference evidence="2 3" key="1">
    <citation type="submission" date="2020-04" db="EMBL/GenBank/DDBJ databases">
        <title>Chromosome-level genome assembly of a cyprinid fish Onychostoma macrolepis by integration of Nanopore Sequencing, Bionano and Hi-C technology.</title>
        <authorList>
            <person name="Wang D."/>
        </authorList>
    </citation>
    <scope>NUCLEOTIDE SEQUENCE [LARGE SCALE GENOMIC DNA]</scope>
    <source>
        <strain evidence="2">SWU-2019</strain>
        <tissue evidence="2">Muscle</tissue>
    </source>
</reference>
<proteinExistence type="predicted"/>
<organism evidence="2 3">
    <name type="scientific">Onychostoma macrolepis</name>
    <dbReference type="NCBI Taxonomy" id="369639"/>
    <lineage>
        <taxon>Eukaryota</taxon>
        <taxon>Metazoa</taxon>
        <taxon>Chordata</taxon>
        <taxon>Craniata</taxon>
        <taxon>Vertebrata</taxon>
        <taxon>Euteleostomi</taxon>
        <taxon>Actinopterygii</taxon>
        <taxon>Neopterygii</taxon>
        <taxon>Teleostei</taxon>
        <taxon>Ostariophysi</taxon>
        <taxon>Cypriniformes</taxon>
        <taxon>Cyprinidae</taxon>
        <taxon>Acrossocheilinae</taxon>
        <taxon>Onychostoma</taxon>
    </lineage>
</organism>
<feature type="chain" id="PRO_5029464002" evidence="1">
    <location>
        <begin position="19"/>
        <end position="93"/>
    </location>
</feature>
<keyword evidence="3" id="KW-1185">Reference proteome</keyword>
<gene>
    <name evidence="2" type="ORF">G5714_002554</name>
</gene>
<evidence type="ECO:0000256" key="1">
    <source>
        <dbReference type="SAM" id="SignalP"/>
    </source>
</evidence>
<evidence type="ECO:0000313" key="2">
    <source>
        <dbReference type="EMBL" id="KAF4115065.1"/>
    </source>
</evidence>
<dbReference type="AlphaFoldDB" id="A0A7J6D7Q2"/>
<dbReference type="Proteomes" id="UP000579812">
    <property type="component" value="Unassembled WGS sequence"/>
</dbReference>
<protein>
    <submittedName>
        <fullName evidence="2">Uncharacterized protein</fullName>
    </submittedName>
</protein>
<comment type="caution">
    <text evidence="2">The sequence shown here is derived from an EMBL/GenBank/DDBJ whole genome shotgun (WGS) entry which is preliminary data.</text>
</comment>
<name>A0A7J6D7Q2_9TELE</name>